<proteinExistence type="inferred from homology"/>
<evidence type="ECO:0000259" key="4">
    <source>
        <dbReference type="Pfam" id="PF25967"/>
    </source>
</evidence>
<keyword evidence="2" id="KW-0175">Coiled coil</keyword>
<dbReference type="Gene3D" id="1.10.287.470">
    <property type="entry name" value="Helix hairpin bin"/>
    <property type="match status" value="1"/>
</dbReference>
<dbReference type="RefSeq" id="WP_007364736.1">
    <property type="nucleotide sequence ID" value="NZ_ACLR01000059.1"/>
</dbReference>
<comment type="similarity">
    <text evidence="1">Belongs to the membrane fusion protein (MFP) (TC 8.A.1) family.</text>
</comment>
<sequence>MKAKRIFKLSLWVIFGLLVVMTFVFLYKKAQPQATIYSVETVTRVPSIQRSIILTGKIAPRNEVMIVPQLNGIIAEIMKKPGDLVKAGDIIARIKVVPEMGSVNQAESQVEIAKIALDEAQQKYKIATELHQQGIVAEEEYATTKANYLQAKERLASAKDAYNIVLTGMSQRNAQGSTTLVRSTVDGTILDIPVKEGNSVIQANSFNAGTTIATIADMTEMIFIGKVDEVDIARVATGLPVTVRIGAIEGSAFSGVVEYISPKTIQQQQGTQYELKAAITIDDYSRIRSDMSANAELITDQVSNVLAIPEGALQFEGDKVYVEVVTSDADPKHLQTERREIKTGISNGSLIEVKSGLKEGEKVKGTPIAA</sequence>
<dbReference type="NCBIfam" id="TIGR01730">
    <property type="entry name" value="RND_mfp"/>
    <property type="match status" value="1"/>
</dbReference>
<comment type="caution">
    <text evidence="5">The sequence shown here is derived from an EMBL/GenBank/DDBJ whole genome shotgun (WGS) entry which is preliminary data.</text>
</comment>
<protein>
    <submittedName>
        <fullName evidence="5">Efflux transporter, RND family, MFP subunit</fullName>
    </submittedName>
</protein>
<keyword evidence="3" id="KW-0812">Transmembrane</keyword>
<dbReference type="AlphaFoldDB" id="C2M9Y9"/>
<dbReference type="Gene3D" id="2.40.50.100">
    <property type="match status" value="1"/>
</dbReference>
<dbReference type="GO" id="GO:1990281">
    <property type="term" value="C:efflux pump complex"/>
    <property type="evidence" value="ECO:0007669"/>
    <property type="project" value="TreeGrafter"/>
</dbReference>
<keyword evidence="6" id="KW-1185">Reference proteome</keyword>
<dbReference type="OrthoDB" id="9809068at2"/>
<dbReference type="SUPFAM" id="SSF111369">
    <property type="entry name" value="HlyD-like secretion proteins"/>
    <property type="match status" value="1"/>
</dbReference>
<keyword evidence="3" id="KW-1133">Transmembrane helix</keyword>
<dbReference type="GO" id="GO:0015562">
    <property type="term" value="F:efflux transmembrane transporter activity"/>
    <property type="evidence" value="ECO:0007669"/>
    <property type="project" value="InterPro"/>
</dbReference>
<dbReference type="eggNOG" id="COG0845">
    <property type="taxonomic scope" value="Bacteria"/>
</dbReference>
<gene>
    <name evidence="5" type="ORF">PORUE0001_1619</name>
</gene>
<evidence type="ECO:0000256" key="2">
    <source>
        <dbReference type="SAM" id="Coils"/>
    </source>
</evidence>
<name>C2M9Y9_9PORP</name>
<evidence type="ECO:0000256" key="1">
    <source>
        <dbReference type="ARBA" id="ARBA00009477"/>
    </source>
</evidence>
<keyword evidence="3" id="KW-0472">Membrane</keyword>
<evidence type="ECO:0000256" key="3">
    <source>
        <dbReference type="SAM" id="Phobius"/>
    </source>
</evidence>
<evidence type="ECO:0000313" key="5">
    <source>
        <dbReference type="EMBL" id="EEK17450.1"/>
    </source>
</evidence>
<organism evidence="5 6">
    <name type="scientific">Porphyromonas uenonis 60-3</name>
    <dbReference type="NCBI Taxonomy" id="596327"/>
    <lineage>
        <taxon>Bacteria</taxon>
        <taxon>Pseudomonadati</taxon>
        <taxon>Bacteroidota</taxon>
        <taxon>Bacteroidia</taxon>
        <taxon>Bacteroidales</taxon>
        <taxon>Porphyromonadaceae</taxon>
        <taxon>Porphyromonas</taxon>
    </lineage>
</organism>
<dbReference type="Proteomes" id="UP000003303">
    <property type="component" value="Unassembled WGS sequence"/>
</dbReference>
<evidence type="ECO:0000313" key="6">
    <source>
        <dbReference type="Proteomes" id="UP000003303"/>
    </source>
</evidence>
<dbReference type="EMBL" id="ACLR01000059">
    <property type="protein sequence ID" value="EEK17450.1"/>
    <property type="molecule type" value="Genomic_DNA"/>
</dbReference>
<feature type="coiled-coil region" evidence="2">
    <location>
        <begin position="103"/>
        <end position="130"/>
    </location>
</feature>
<dbReference type="InterPro" id="IPR006143">
    <property type="entry name" value="RND_pump_MFP"/>
</dbReference>
<dbReference type="Gene3D" id="2.40.420.20">
    <property type="match status" value="1"/>
</dbReference>
<feature type="domain" description="Multidrug resistance protein MdtA-like C-terminal permuted SH3" evidence="4">
    <location>
        <begin position="304"/>
        <end position="363"/>
    </location>
</feature>
<feature type="transmembrane region" description="Helical" evidence="3">
    <location>
        <begin position="9"/>
        <end position="27"/>
    </location>
</feature>
<dbReference type="InterPro" id="IPR058627">
    <property type="entry name" value="MdtA-like_C"/>
</dbReference>
<dbReference type="Gene3D" id="2.40.30.170">
    <property type="match status" value="1"/>
</dbReference>
<dbReference type="PANTHER" id="PTHR30469">
    <property type="entry name" value="MULTIDRUG RESISTANCE PROTEIN MDTA"/>
    <property type="match status" value="1"/>
</dbReference>
<dbReference type="Pfam" id="PF25967">
    <property type="entry name" value="RND-MFP_C"/>
    <property type="match status" value="1"/>
</dbReference>
<dbReference type="STRING" id="596327.PORUE0001_1619"/>
<accession>C2M9Y9</accession>
<reference evidence="5 6" key="1">
    <citation type="submission" date="2009-04" db="EMBL/GenBank/DDBJ databases">
        <authorList>
            <person name="Sebastian Y."/>
            <person name="Madupu R."/>
            <person name="Durkin A.S."/>
            <person name="Torralba M."/>
            <person name="Methe B."/>
            <person name="Sutton G.G."/>
            <person name="Strausberg R.L."/>
            <person name="Nelson K.E."/>
        </authorList>
    </citation>
    <scope>NUCLEOTIDE SEQUENCE [LARGE SCALE GENOMIC DNA]</scope>
    <source>
        <strain evidence="5 6">60-3</strain>
    </source>
</reference>
<dbReference type="PANTHER" id="PTHR30469:SF15">
    <property type="entry name" value="HLYD FAMILY OF SECRETION PROTEINS"/>
    <property type="match status" value="1"/>
</dbReference>